<dbReference type="GO" id="GO:0050839">
    <property type="term" value="F:cell adhesion molecule binding"/>
    <property type="evidence" value="ECO:0007669"/>
    <property type="project" value="TreeGrafter"/>
</dbReference>
<feature type="domain" description="Teneurin NHL" evidence="4">
    <location>
        <begin position="37"/>
        <end position="184"/>
    </location>
</feature>
<sequence>MCHQGVEARPCICTINLPGSRILYKGSGENQFISLQPPVISTVMGNGRRRSISCPSCNGQAQGNKLLAPVALAWGIDGSLYVGDFNYIRRIYPSGNVTSIMELSNNPAHRYYLATDPVSGQLYVSDTNSRRIYRPKTLTGTKELQANAEVVAGTGEHCLPFDENHCGDGGKAPEAFLTGPKGTAHN</sequence>
<dbReference type="PANTHER" id="PTHR11219">
    <property type="entry name" value="TENEURIN AND N-ACETYLGLUCOSAMINE-1-PHOSPHODIESTER ALPHA-N-ACETYLGLUCOSAMINIDASE"/>
    <property type="match status" value="1"/>
</dbReference>
<name>A0A4Z2HY96_9TELE</name>
<accession>A0A4Z2HY96</accession>
<keyword evidence="2" id="KW-0677">Repeat</keyword>
<dbReference type="SUPFAM" id="SSF63825">
    <property type="entry name" value="YWTD domain"/>
    <property type="match status" value="1"/>
</dbReference>
<dbReference type="GO" id="GO:0046982">
    <property type="term" value="F:protein heterodimerization activity"/>
    <property type="evidence" value="ECO:0007669"/>
    <property type="project" value="TreeGrafter"/>
</dbReference>
<dbReference type="GO" id="GO:0048666">
    <property type="term" value="P:neuron development"/>
    <property type="evidence" value="ECO:0007669"/>
    <property type="project" value="TreeGrafter"/>
</dbReference>
<comment type="caution">
    <text evidence="5">The sequence shown here is derived from an EMBL/GenBank/DDBJ whole genome shotgun (WGS) entry which is preliminary data.</text>
</comment>
<evidence type="ECO:0000256" key="2">
    <source>
        <dbReference type="ARBA" id="ARBA00022737"/>
    </source>
</evidence>
<evidence type="ECO:0000313" key="6">
    <source>
        <dbReference type="Proteomes" id="UP000314294"/>
    </source>
</evidence>
<dbReference type="GO" id="GO:0043005">
    <property type="term" value="C:neuron projection"/>
    <property type="evidence" value="ECO:0007669"/>
    <property type="project" value="TreeGrafter"/>
</dbReference>
<keyword evidence="3" id="KW-1015">Disulfide bond</keyword>
<evidence type="ECO:0000313" key="5">
    <source>
        <dbReference type="EMBL" id="TNN70826.1"/>
    </source>
</evidence>
<dbReference type="EMBL" id="SRLO01000158">
    <property type="protein sequence ID" value="TNN70826.1"/>
    <property type="molecule type" value="Genomic_DNA"/>
</dbReference>
<keyword evidence="1" id="KW-0245">EGF-like domain</keyword>
<dbReference type="Gene3D" id="2.120.10.30">
    <property type="entry name" value="TolB, C-terminal domain"/>
    <property type="match status" value="1"/>
</dbReference>
<dbReference type="Pfam" id="PF25021">
    <property type="entry name" value="TEN_NHL"/>
    <property type="match status" value="1"/>
</dbReference>
<dbReference type="GO" id="GO:0042803">
    <property type="term" value="F:protein homodimerization activity"/>
    <property type="evidence" value="ECO:0007669"/>
    <property type="project" value="TreeGrafter"/>
</dbReference>
<dbReference type="GO" id="GO:0007157">
    <property type="term" value="P:heterophilic cell-cell adhesion via plasma membrane cell adhesion molecules"/>
    <property type="evidence" value="ECO:0007669"/>
    <property type="project" value="TreeGrafter"/>
</dbReference>
<dbReference type="InterPro" id="IPR051216">
    <property type="entry name" value="Teneurin"/>
</dbReference>
<dbReference type="Proteomes" id="UP000314294">
    <property type="component" value="Unassembled WGS sequence"/>
</dbReference>
<dbReference type="InterPro" id="IPR056822">
    <property type="entry name" value="TEN_NHL"/>
</dbReference>
<organism evidence="5 6">
    <name type="scientific">Liparis tanakae</name>
    <name type="common">Tanaka's snailfish</name>
    <dbReference type="NCBI Taxonomy" id="230148"/>
    <lineage>
        <taxon>Eukaryota</taxon>
        <taxon>Metazoa</taxon>
        <taxon>Chordata</taxon>
        <taxon>Craniata</taxon>
        <taxon>Vertebrata</taxon>
        <taxon>Euteleostomi</taxon>
        <taxon>Actinopterygii</taxon>
        <taxon>Neopterygii</taxon>
        <taxon>Teleostei</taxon>
        <taxon>Neoteleostei</taxon>
        <taxon>Acanthomorphata</taxon>
        <taxon>Eupercaria</taxon>
        <taxon>Perciformes</taxon>
        <taxon>Cottioidei</taxon>
        <taxon>Cottales</taxon>
        <taxon>Liparidae</taxon>
        <taxon>Liparis</taxon>
    </lineage>
</organism>
<dbReference type="InterPro" id="IPR011042">
    <property type="entry name" value="6-blade_b-propeller_TolB-like"/>
</dbReference>
<evidence type="ECO:0000256" key="1">
    <source>
        <dbReference type="ARBA" id="ARBA00022536"/>
    </source>
</evidence>
<reference evidence="5 6" key="1">
    <citation type="submission" date="2019-03" db="EMBL/GenBank/DDBJ databases">
        <title>First draft genome of Liparis tanakae, snailfish: a comprehensive survey of snailfish specific genes.</title>
        <authorList>
            <person name="Kim W."/>
            <person name="Song I."/>
            <person name="Jeong J.-H."/>
            <person name="Kim D."/>
            <person name="Kim S."/>
            <person name="Ryu S."/>
            <person name="Song J.Y."/>
            <person name="Lee S.K."/>
        </authorList>
    </citation>
    <scope>NUCLEOTIDE SEQUENCE [LARGE SCALE GENOMIC DNA]</scope>
    <source>
        <tissue evidence="5">Muscle</tissue>
    </source>
</reference>
<dbReference type="OrthoDB" id="8961128at2759"/>
<keyword evidence="6" id="KW-1185">Reference proteome</keyword>
<gene>
    <name evidence="5" type="primary">tenm3_3</name>
    <name evidence="5" type="ORF">EYF80_018960</name>
</gene>
<dbReference type="PANTHER" id="PTHR11219:SF63">
    <property type="entry name" value="TENEURIN-3 ISOFORM X1"/>
    <property type="match status" value="1"/>
</dbReference>
<proteinExistence type="predicted"/>
<evidence type="ECO:0000259" key="4">
    <source>
        <dbReference type="Pfam" id="PF25021"/>
    </source>
</evidence>
<dbReference type="AlphaFoldDB" id="A0A4Z2HY96"/>
<evidence type="ECO:0000256" key="3">
    <source>
        <dbReference type="ARBA" id="ARBA00023157"/>
    </source>
</evidence>
<protein>
    <submittedName>
        <fullName evidence="5">Teneurin-3</fullName>
    </submittedName>
</protein>